<dbReference type="EMBL" id="LR797503">
    <property type="protein sequence ID" value="CAB4221507.1"/>
    <property type="molecule type" value="Genomic_DNA"/>
</dbReference>
<protein>
    <recommendedName>
        <fullName evidence="1">Winged helix-turn-helix domain-containing protein</fullName>
    </recommendedName>
</protein>
<feature type="domain" description="Winged helix-turn-helix" evidence="1">
    <location>
        <begin position="9"/>
        <end position="57"/>
    </location>
</feature>
<dbReference type="InterPro" id="IPR055245">
    <property type="entry name" value="HTH_proteobacteria"/>
</dbReference>
<dbReference type="Pfam" id="PF14090">
    <property type="entry name" value="HTH_39"/>
    <property type="match status" value="1"/>
</dbReference>
<evidence type="ECO:0000259" key="1">
    <source>
        <dbReference type="Pfam" id="PF14090"/>
    </source>
</evidence>
<organism evidence="2">
    <name type="scientific">uncultured Caudovirales phage</name>
    <dbReference type="NCBI Taxonomy" id="2100421"/>
    <lineage>
        <taxon>Viruses</taxon>
        <taxon>Duplodnaviria</taxon>
        <taxon>Heunggongvirae</taxon>
        <taxon>Uroviricota</taxon>
        <taxon>Caudoviricetes</taxon>
        <taxon>Peduoviridae</taxon>
        <taxon>Maltschvirus</taxon>
        <taxon>Maltschvirus maltsch</taxon>
    </lineage>
</organism>
<gene>
    <name evidence="2" type="ORF">UFOVP1636_340</name>
</gene>
<evidence type="ECO:0000313" key="2">
    <source>
        <dbReference type="EMBL" id="CAB4221507.1"/>
    </source>
</evidence>
<accession>A0A6J5T4M0</accession>
<proteinExistence type="predicted"/>
<sequence>MAFTTLSTTQNQFLESHLRGTGRSLSAKQANSLYGIRNIRARMTELRQAGLKVSCKPNTEGRGAYSVSARDVSGSRATVFA</sequence>
<reference evidence="2" key="1">
    <citation type="submission" date="2020-05" db="EMBL/GenBank/DDBJ databases">
        <authorList>
            <person name="Chiriac C."/>
            <person name="Salcher M."/>
            <person name="Ghai R."/>
            <person name="Kavagutti S V."/>
        </authorList>
    </citation>
    <scope>NUCLEOTIDE SEQUENCE</scope>
</reference>
<name>A0A6J5T4M0_9CAUD</name>